<feature type="domain" description="REJ" evidence="7">
    <location>
        <begin position="1"/>
        <end position="203"/>
    </location>
</feature>
<comment type="subcellular location">
    <subcellularLocation>
        <location evidence="1">Membrane</location>
    </subcellularLocation>
</comment>
<keyword evidence="9" id="KW-1185">Reference proteome</keyword>
<evidence type="ECO:0000256" key="4">
    <source>
        <dbReference type="ARBA" id="ARBA00022737"/>
    </source>
</evidence>
<dbReference type="PANTHER" id="PTHR46730">
    <property type="entry name" value="POLYCYSTIN-1"/>
    <property type="match status" value="1"/>
</dbReference>
<evidence type="ECO:0000256" key="6">
    <source>
        <dbReference type="ARBA" id="ARBA00023136"/>
    </source>
</evidence>
<keyword evidence="4" id="KW-0677">Repeat</keyword>
<evidence type="ECO:0000256" key="3">
    <source>
        <dbReference type="ARBA" id="ARBA00022692"/>
    </source>
</evidence>
<evidence type="ECO:0000256" key="2">
    <source>
        <dbReference type="ARBA" id="ARBA00007200"/>
    </source>
</evidence>
<dbReference type="PROSITE" id="PS51111">
    <property type="entry name" value="REJ"/>
    <property type="match status" value="1"/>
</dbReference>
<dbReference type="Proteomes" id="UP001217089">
    <property type="component" value="Unassembled WGS sequence"/>
</dbReference>
<name>A0ABQ9E4C5_TEGGR</name>
<evidence type="ECO:0000313" key="9">
    <source>
        <dbReference type="Proteomes" id="UP001217089"/>
    </source>
</evidence>
<keyword evidence="6" id="KW-0472">Membrane</keyword>
<evidence type="ECO:0000256" key="1">
    <source>
        <dbReference type="ARBA" id="ARBA00004370"/>
    </source>
</evidence>
<evidence type="ECO:0000256" key="5">
    <source>
        <dbReference type="ARBA" id="ARBA00022989"/>
    </source>
</evidence>
<dbReference type="EMBL" id="JARBDR010000923">
    <property type="protein sequence ID" value="KAJ8298360.1"/>
    <property type="molecule type" value="Genomic_DNA"/>
</dbReference>
<sequence>MSDSKAYCKSYILLFKYLSTERCAINCKEKYAVTSIYSARAVCEDCPKKEVRQLTYRWQIFEFDATTNTRTDMSADELTDTGLDKSSIVLKENIFTEGKIYELQLTITSPLRAFQGVSTVTFKVNYPPYGGNCTISPSIGRPMKTAFVVTCSGWKDEGMRSIRDSTKDGREPLTYEYICYKRQNKKGVTSRRKMPLFTGSEYF</sequence>
<dbReference type="InterPro" id="IPR014010">
    <property type="entry name" value="REJ_dom"/>
</dbReference>
<evidence type="ECO:0000313" key="8">
    <source>
        <dbReference type="EMBL" id="KAJ8298360.1"/>
    </source>
</evidence>
<dbReference type="PANTHER" id="PTHR46730:SF1">
    <property type="entry name" value="PLAT DOMAIN-CONTAINING PROTEIN"/>
    <property type="match status" value="1"/>
</dbReference>
<keyword evidence="3" id="KW-0812">Transmembrane</keyword>
<reference evidence="8 9" key="1">
    <citation type="submission" date="2022-12" db="EMBL/GenBank/DDBJ databases">
        <title>Chromosome-level genome of Tegillarca granosa.</title>
        <authorList>
            <person name="Kim J."/>
        </authorList>
    </citation>
    <scope>NUCLEOTIDE SEQUENCE [LARGE SCALE GENOMIC DNA]</scope>
    <source>
        <strain evidence="8">Teg-2019</strain>
        <tissue evidence="8">Adductor muscle</tissue>
    </source>
</reference>
<keyword evidence="5" id="KW-1133">Transmembrane helix</keyword>
<accession>A0ABQ9E4C5</accession>
<protein>
    <recommendedName>
        <fullName evidence="7">REJ domain-containing protein</fullName>
    </recommendedName>
</protein>
<comment type="caution">
    <text evidence="8">The sequence shown here is derived from an EMBL/GenBank/DDBJ whole genome shotgun (WGS) entry which is preliminary data.</text>
</comment>
<dbReference type="Pfam" id="PF02010">
    <property type="entry name" value="REJ"/>
    <property type="match status" value="1"/>
</dbReference>
<evidence type="ECO:0000259" key="7">
    <source>
        <dbReference type="PROSITE" id="PS51111"/>
    </source>
</evidence>
<dbReference type="InterPro" id="IPR002859">
    <property type="entry name" value="PKD/REJ-like"/>
</dbReference>
<comment type="similarity">
    <text evidence="2">Belongs to the polycystin family.</text>
</comment>
<proteinExistence type="inferred from homology"/>
<organism evidence="8 9">
    <name type="scientific">Tegillarca granosa</name>
    <name type="common">Malaysian cockle</name>
    <name type="synonym">Anadara granosa</name>
    <dbReference type="NCBI Taxonomy" id="220873"/>
    <lineage>
        <taxon>Eukaryota</taxon>
        <taxon>Metazoa</taxon>
        <taxon>Spiralia</taxon>
        <taxon>Lophotrochozoa</taxon>
        <taxon>Mollusca</taxon>
        <taxon>Bivalvia</taxon>
        <taxon>Autobranchia</taxon>
        <taxon>Pteriomorphia</taxon>
        <taxon>Arcoida</taxon>
        <taxon>Arcoidea</taxon>
        <taxon>Arcidae</taxon>
        <taxon>Tegillarca</taxon>
    </lineage>
</organism>
<gene>
    <name evidence="8" type="ORF">KUTeg_024891</name>
</gene>